<evidence type="ECO:0000256" key="1">
    <source>
        <dbReference type="SAM" id="MobiDB-lite"/>
    </source>
</evidence>
<feature type="region of interest" description="Disordered" evidence="1">
    <location>
        <begin position="1"/>
        <end position="54"/>
    </location>
</feature>
<feature type="compositionally biased region" description="Polar residues" evidence="1">
    <location>
        <begin position="1"/>
        <end position="16"/>
    </location>
</feature>
<evidence type="ECO:0000313" key="3">
    <source>
        <dbReference type="Proteomes" id="UP000566819"/>
    </source>
</evidence>
<comment type="caution">
    <text evidence="2">The sequence shown here is derived from an EMBL/GenBank/DDBJ whole genome shotgun (WGS) entry which is preliminary data.</text>
</comment>
<dbReference type="EMBL" id="JAAMPI010000049">
    <property type="protein sequence ID" value="KAF4636809.1"/>
    <property type="molecule type" value="Genomic_DNA"/>
</dbReference>
<protein>
    <submittedName>
        <fullName evidence="2">Uncharacterized protein</fullName>
    </submittedName>
</protein>
<reference evidence="2 3" key="1">
    <citation type="submission" date="2020-03" db="EMBL/GenBank/DDBJ databases">
        <title>Draft Genome Sequence of Cudoniella acicularis.</title>
        <authorList>
            <person name="Buettner E."/>
            <person name="Kellner H."/>
        </authorList>
    </citation>
    <scope>NUCLEOTIDE SEQUENCE [LARGE SCALE GENOMIC DNA]</scope>
    <source>
        <strain evidence="2 3">DSM 108380</strain>
    </source>
</reference>
<keyword evidence="3" id="KW-1185">Reference proteome</keyword>
<sequence length="236" mass="26054">MDASEQGSSLAATCSTEGMHDNKSEKRVNSHEYLEGGGAQSKSDNEEGPSSARDENSVKIVLSARVKFELFPKPSVKLILVVFQIATSKTEKRRVEVYSKIKGNTILAILHATTESRAEVKKAYHRCVLRLGSSSRSYAFFIDYSYDTLLFDLTLGCASNAGSLRLFTPLFYPDFSASTSLALNQVENLLISGRYWAKHEIYWETILETTTMAMPALKKSLLGINNPTGLGNTSTF</sequence>
<gene>
    <name evidence="2" type="ORF">G7Y89_g1279</name>
</gene>
<dbReference type="AlphaFoldDB" id="A0A8H4WAG1"/>
<organism evidence="2 3">
    <name type="scientific">Cudoniella acicularis</name>
    <dbReference type="NCBI Taxonomy" id="354080"/>
    <lineage>
        <taxon>Eukaryota</taxon>
        <taxon>Fungi</taxon>
        <taxon>Dikarya</taxon>
        <taxon>Ascomycota</taxon>
        <taxon>Pezizomycotina</taxon>
        <taxon>Leotiomycetes</taxon>
        <taxon>Helotiales</taxon>
        <taxon>Tricladiaceae</taxon>
        <taxon>Cudoniella</taxon>
    </lineage>
</organism>
<feature type="compositionally biased region" description="Basic and acidic residues" evidence="1">
    <location>
        <begin position="18"/>
        <end position="34"/>
    </location>
</feature>
<accession>A0A8H4WAG1</accession>
<dbReference type="Proteomes" id="UP000566819">
    <property type="component" value="Unassembled WGS sequence"/>
</dbReference>
<name>A0A8H4WAG1_9HELO</name>
<evidence type="ECO:0000313" key="2">
    <source>
        <dbReference type="EMBL" id="KAF4636809.1"/>
    </source>
</evidence>
<proteinExistence type="predicted"/>